<evidence type="ECO:0000313" key="4">
    <source>
        <dbReference type="EMBL" id="NYE08352.1"/>
    </source>
</evidence>
<dbReference type="Pfam" id="PF12793">
    <property type="entry name" value="SgrR_N"/>
    <property type="match status" value="1"/>
</dbReference>
<dbReference type="PANTHER" id="PTHR30290">
    <property type="entry name" value="PERIPLASMIC BINDING COMPONENT OF ABC TRANSPORTER"/>
    <property type="match status" value="1"/>
</dbReference>
<dbReference type="PANTHER" id="PTHR30290:SF72">
    <property type="entry name" value="HTH-TYPE TRANSCRIPTIONAL REGULATOR SGRR"/>
    <property type="match status" value="1"/>
</dbReference>
<reference evidence="5" key="1">
    <citation type="submission" date="2020-07" db="EMBL/GenBank/DDBJ databases">
        <authorList>
            <person name="Partida-Martinez L."/>
            <person name="Huntemann M."/>
            <person name="Clum A."/>
            <person name="Wang J."/>
            <person name="Palaniappan K."/>
            <person name="Ritter S."/>
            <person name="Chen I.-M."/>
            <person name="Stamatis D."/>
            <person name="Reddy T."/>
            <person name="O'Malley R."/>
            <person name="Daum C."/>
            <person name="Shapiro N."/>
            <person name="Ivanova N."/>
            <person name="Kyrpides N."/>
            <person name="Woyke T."/>
        </authorList>
    </citation>
    <scope>NUCLEOTIDE SEQUENCE [LARGE SCALE GENOMIC DNA]</scope>
    <source>
        <strain evidence="5">AT2.8</strain>
    </source>
</reference>
<feature type="domain" description="Solute-binding protein family 5" evidence="2">
    <location>
        <begin position="169"/>
        <end position="306"/>
    </location>
</feature>
<evidence type="ECO:0000313" key="5">
    <source>
        <dbReference type="Proteomes" id="UP000548423"/>
    </source>
</evidence>
<name>A0A852THW8_9BACI</name>
<evidence type="ECO:0000259" key="2">
    <source>
        <dbReference type="Pfam" id="PF00496"/>
    </source>
</evidence>
<dbReference type="GO" id="GO:1904680">
    <property type="term" value="F:peptide transmembrane transporter activity"/>
    <property type="evidence" value="ECO:0007669"/>
    <property type="project" value="TreeGrafter"/>
</dbReference>
<keyword evidence="1" id="KW-0238">DNA-binding</keyword>
<dbReference type="Proteomes" id="UP000548423">
    <property type="component" value="Unassembled WGS sequence"/>
</dbReference>
<dbReference type="SUPFAM" id="SSF53850">
    <property type="entry name" value="Periplasmic binding protein-like II"/>
    <property type="match status" value="1"/>
</dbReference>
<feature type="domain" description="Transcriptional regulator SgrR N-terminal HTH" evidence="3">
    <location>
        <begin position="23"/>
        <end position="99"/>
    </location>
</feature>
<organism evidence="4 5">
    <name type="scientific">Neobacillus niacini</name>
    <dbReference type="NCBI Taxonomy" id="86668"/>
    <lineage>
        <taxon>Bacteria</taxon>
        <taxon>Bacillati</taxon>
        <taxon>Bacillota</taxon>
        <taxon>Bacilli</taxon>
        <taxon>Bacillales</taxon>
        <taxon>Bacillaceae</taxon>
        <taxon>Neobacillus</taxon>
    </lineage>
</organism>
<sequence length="557" mass="64827">MSTFKRNENMDHYLLTLWNSGAVGEVKVQQLAEILNLSTKQTRRKLNQWQEDGWLTFQAGIGRGNESKLIWNKDVESEYEQLFLSKLEKYSIEQVSKLLLYAWSLGTKQRLMARFQTKFGFHQEEQDRLIIPRFYRFLTYHPLKAADVHSANLIANIYNRVVALEEANTIIPELAHSWEVTDKKLTLYLRKDVAFHDGSILKAEDVVQSFFRMKQDEIYAELWKPITKIYSSAPLIVELEFPNGCSYILPLLSMITASIYKESNGQVIGTGSFYMGENTEEKTVLHAFKQYYGERPLLDTVEFIQVSREFGNVYYGAHESREVGTFEVESDSGFGIVVMNRYRHTDIARKEVRDYIHMLIDENRSQISTINSLISENHSGCLIGFSKPYSTPKIAKPSLSNPLQMKYTSYAKDVSIWLKNILESAGIKVKLAEVSFHDAVYHDHLKGNADLFIHGEIFELNQSFSYFNFLKNNISPLRKLIQSDPCLQNYIQAYDQLPFEEWIDHHLKIEDYLITNSLCIPLYYSKRQIPFSINLMNIKMKHFGYVDLSKIWMKPKF</sequence>
<gene>
    <name evidence="4" type="ORF">F4694_005196</name>
</gene>
<dbReference type="GO" id="GO:0003677">
    <property type="term" value="F:DNA binding"/>
    <property type="evidence" value="ECO:0007669"/>
    <property type="project" value="UniProtKB-KW"/>
</dbReference>
<dbReference type="EMBL" id="JACCBX010000013">
    <property type="protein sequence ID" value="NYE08352.1"/>
    <property type="molecule type" value="Genomic_DNA"/>
</dbReference>
<protein>
    <submittedName>
        <fullName evidence="4">MarR-like DNA-binding transcriptional regulator SgrR of sgrS sRNA</fullName>
    </submittedName>
</protein>
<dbReference type="AlphaFoldDB" id="A0A852THW8"/>
<dbReference type="Pfam" id="PF00496">
    <property type="entry name" value="SBP_bac_5"/>
    <property type="match status" value="1"/>
</dbReference>
<dbReference type="InterPro" id="IPR039424">
    <property type="entry name" value="SBP_5"/>
</dbReference>
<dbReference type="GO" id="GO:0015833">
    <property type="term" value="P:peptide transport"/>
    <property type="evidence" value="ECO:0007669"/>
    <property type="project" value="TreeGrafter"/>
</dbReference>
<dbReference type="InterPro" id="IPR025370">
    <property type="entry name" value="SgrR_HTH_N"/>
</dbReference>
<evidence type="ECO:0000256" key="1">
    <source>
        <dbReference type="ARBA" id="ARBA00023125"/>
    </source>
</evidence>
<proteinExistence type="predicted"/>
<evidence type="ECO:0000259" key="3">
    <source>
        <dbReference type="Pfam" id="PF12793"/>
    </source>
</evidence>
<accession>A0A852THW8</accession>
<dbReference type="InterPro" id="IPR000914">
    <property type="entry name" value="SBP_5_dom"/>
</dbReference>
<comment type="caution">
    <text evidence="4">The sequence shown here is derived from an EMBL/GenBank/DDBJ whole genome shotgun (WGS) entry which is preliminary data.</text>
</comment>
<reference evidence="5" key="2">
    <citation type="submission" date="2020-08" db="EMBL/GenBank/DDBJ databases">
        <title>The Agave Microbiome: Exploring the role of microbial communities in plant adaptations to desert environments.</title>
        <authorList>
            <person name="Partida-Martinez L.P."/>
        </authorList>
    </citation>
    <scope>NUCLEOTIDE SEQUENCE [LARGE SCALE GENOMIC DNA]</scope>
    <source>
        <strain evidence="5">AT2.8</strain>
    </source>
</reference>
<dbReference type="Gene3D" id="3.40.190.10">
    <property type="entry name" value="Periplasmic binding protein-like II"/>
    <property type="match status" value="1"/>
</dbReference>